<sequence>MKRQVPILYTKSFKGPHYSDDIRGTHPTVQNGTVDRIACTVNAQSFCAIEYNIKVKNCGTFSVYYLTKTASRQEAFCFGIGTGGESPTFVPPTPSVFPIEVVEQSVDVYSRVHFVCKFEPSNNTSDKDLHYQLFWYAKKDGSEVMFIMSEQPKDNLDKLQLTEEIFMNEMKQTLGAEVTVIRSKIIRGDNANPGKVSLTSTIPIGCEGRFGCARAIVAFVPDMCGGPIFQGYCGTSIFSDRWNSSVYINIVAGNDAAYSLSGKFDIYLRTDGHIPPNPALNFRYGIFSLPIL</sequence>
<evidence type="ECO:0000313" key="1">
    <source>
        <dbReference type="EMBL" id="KAK3593672.1"/>
    </source>
</evidence>
<name>A0AAE0VY96_9BIVA</name>
<proteinExistence type="predicted"/>
<gene>
    <name evidence="1" type="ORF">CHS0354_013568</name>
</gene>
<organism evidence="1 2">
    <name type="scientific">Potamilus streckersoni</name>
    <dbReference type="NCBI Taxonomy" id="2493646"/>
    <lineage>
        <taxon>Eukaryota</taxon>
        <taxon>Metazoa</taxon>
        <taxon>Spiralia</taxon>
        <taxon>Lophotrochozoa</taxon>
        <taxon>Mollusca</taxon>
        <taxon>Bivalvia</taxon>
        <taxon>Autobranchia</taxon>
        <taxon>Heteroconchia</taxon>
        <taxon>Palaeoheterodonta</taxon>
        <taxon>Unionida</taxon>
        <taxon>Unionoidea</taxon>
        <taxon>Unionidae</taxon>
        <taxon>Ambleminae</taxon>
        <taxon>Lampsilini</taxon>
        <taxon>Potamilus</taxon>
    </lineage>
</organism>
<evidence type="ECO:0000313" key="2">
    <source>
        <dbReference type="Proteomes" id="UP001195483"/>
    </source>
</evidence>
<dbReference type="Proteomes" id="UP001195483">
    <property type="component" value="Unassembled WGS sequence"/>
</dbReference>
<protein>
    <submittedName>
        <fullName evidence="1">Uncharacterized protein</fullName>
    </submittedName>
</protein>
<dbReference type="AlphaFoldDB" id="A0AAE0VY96"/>
<reference evidence="1" key="3">
    <citation type="submission" date="2023-05" db="EMBL/GenBank/DDBJ databases">
        <authorList>
            <person name="Smith C.H."/>
        </authorList>
    </citation>
    <scope>NUCLEOTIDE SEQUENCE</scope>
    <source>
        <strain evidence="1">CHS0354</strain>
        <tissue evidence="1">Mantle</tissue>
    </source>
</reference>
<reference evidence="1" key="1">
    <citation type="journal article" date="2021" name="Genome Biol. Evol.">
        <title>A High-Quality Reference Genome for a Parasitic Bivalve with Doubly Uniparental Inheritance (Bivalvia: Unionida).</title>
        <authorList>
            <person name="Smith C.H."/>
        </authorList>
    </citation>
    <scope>NUCLEOTIDE SEQUENCE</scope>
    <source>
        <strain evidence="1">CHS0354</strain>
    </source>
</reference>
<dbReference type="EMBL" id="JAEAOA010000822">
    <property type="protein sequence ID" value="KAK3593672.1"/>
    <property type="molecule type" value="Genomic_DNA"/>
</dbReference>
<keyword evidence="2" id="KW-1185">Reference proteome</keyword>
<reference evidence="1" key="2">
    <citation type="journal article" date="2021" name="Genome Biol. Evol.">
        <title>Developing a high-quality reference genome for a parasitic bivalve with doubly uniparental inheritance (Bivalvia: Unionida).</title>
        <authorList>
            <person name="Smith C.H."/>
        </authorList>
    </citation>
    <scope>NUCLEOTIDE SEQUENCE</scope>
    <source>
        <strain evidence="1">CHS0354</strain>
        <tissue evidence="1">Mantle</tissue>
    </source>
</reference>
<comment type="caution">
    <text evidence="1">The sequence shown here is derived from an EMBL/GenBank/DDBJ whole genome shotgun (WGS) entry which is preliminary data.</text>
</comment>
<accession>A0AAE0VY96</accession>